<keyword evidence="11" id="KW-1185">Reference proteome</keyword>
<evidence type="ECO:0000256" key="1">
    <source>
        <dbReference type="ARBA" id="ARBA00001974"/>
    </source>
</evidence>
<reference evidence="10 11" key="1">
    <citation type="submission" date="2020-08" db="EMBL/GenBank/DDBJ databases">
        <title>Genomic Encyclopedia of Archaeal and Bacterial Type Strains, Phase II (KMG-II): from individual species to whole genera.</title>
        <authorList>
            <person name="Goeker M."/>
        </authorList>
    </citation>
    <scope>NUCLEOTIDE SEQUENCE [LARGE SCALE GENOMIC DNA]</scope>
    <source>
        <strain evidence="10 11">5AG</strain>
    </source>
</reference>
<gene>
    <name evidence="10" type="ORF">BDK63_002636</name>
</gene>
<evidence type="ECO:0000256" key="5">
    <source>
        <dbReference type="ARBA" id="ARBA00023002"/>
    </source>
</evidence>
<dbReference type="Pfam" id="PF00441">
    <property type="entry name" value="Acyl-CoA_dh_1"/>
    <property type="match status" value="1"/>
</dbReference>
<dbReference type="Proteomes" id="UP000553442">
    <property type="component" value="Unassembled WGS sequence"/>
</dbReference>
<dbReference type="RefSeq" id="WP_183332676.1">
    <property type="nucleotide sequence ID" value="NZ_JACHZF010000018.1"/>
</dbReference>
<feature type="domain" description="Acyl-CoA dehydrogenase/oxidase C-terminal" evidence="7">
    <location>
        <begin position="234"/>
        <end position="360"/>
    </location>
</feature>
<evidence type="ECO:0000313" key="10">
    <source>
        <dbReference type="EMBL" id="MBB3331752.1"/>
    </source>
</evidence>
<dbReference type="GO" id="GO:0050660">
    <property type="term" value="F:flavin adenine dinucleotide binding"/>
    <property type="evidence" value="ECO:0007669"/>
    <property type="project" value="InterPro"/>
</dbReference>
<dbReference type="Gene3D" id="1.10.540.10">
    <property type="entry name" value="Acyl-CoA dehydrogenase/oxidase, N-terminal domain"/>
    <property type="match status" value="1"/>
</dbReference>
<evidence type="ECO:0000256" key="6">
    <source>
        <dbReference type="RuleBase" id="RU362125"/>
    </source>
</evidence>
<organism evidence="10 11">
    <name type="scientific">Halomonas campaniensis</name>
    <dbReference type="NCBI Taxonomy" id="213554"/>
    <lineage>
        <taxon>Bacteria</taxon>
        <taxon>Pseudomonadati</taxon>
        <taxon>Pseudomonadota</taxon>
        <taxon>Gammaproteobacteria</taxon>
        <taxon>Oceanospirillales</taxon>
        <taxon>Halomonadaceae</taxon>
        <taxon>Halomonas</taxon>
    </lineage>
</organism>
<dbReference type="InterPro" id="IPR009075">
    <property type="entry name" value="AcylCo_DH/oxidase_C"/>
</dbReference>
<dbReference type="InterPro" id="IPR036250">
    <property type="entry name" value="AcylCo_DH-like_C"/>
</dbReference>
<dbReference type="InterPro" id="IPR013786">
    <property type="entry name" value="AcylCoA_DH/ox_N"/>
</dbReference>
<comment type="cofactor">
    <cofactor evidence="1 6">
        <name>FAD</name>
        <dbReference type="ChEBI" id="CHEBI:57692"/>
    </cofactor>
</comment>
<feature type="domain" description="Acyl-CoA oxidase/dehydrogenase middle" evidence="8">
    <location>
        <begin position="134"/>
        <end position="214"/>
    </location>
</feature>
<evidence type="ECO:0000259" key="8">
    <source>
        <dbReference type="Pfam" id="PF02770"/>
    </source>
</evidence>
<dbReference type="EMBL" id="JACHZF010000018">
    <property type="protein sequence ID" value="MBB3331752.1"/>
    <property type="molecule type" value="Genomic_DNA"/>
</dbReference>
<evidence type="ECO:0000259" key="9">
    <source>
        <dbReference type="Pfam" id="PF02771"/>
    </source>
</evidence>
<evidence type="ECO:0000259" key="7">
    <source>
        <dbReference type="Pfam" id="PF00441"/>
    </source>
</evidence>
<keyword evidence="3 6" id="KW-0285">Flavoprotein</keyword>
<evidence type="ECO:0000256" key="3">
    <source>
        <dbReference type="ARBA" id="ARBA00022630"/>
    </source>
</evidence>
<dbReference type="InterPro" id="IPR037069">
    <property type="entry name" value="AcylCoA_DH/ox_N_sf"/>
</dbReference>
<keyword evidence="5 6" id="KW-0560">Oxidoreductase</keyword>
<dbReference type="GO" id="GO:0003995">
    <property type="term" value="F:acyl-CoA dehydrogenase activity"/>
    <property type="evidence" value="ECO:0007669"/>
    <property type="project" value="TreeGrafter"/>
</dbReference>
<protein>
    <submittedName>
        <fullName evidence="10">Alkylation response protein AidB-like acyl-CoA dehydrogenase</fullName>
    </submittedName>
</protein>
<dbReference type="CDD" id="cd00567">
    <property type="entry name" value="ACAD"/>
    <property type="match status" value="1"/>
</dbReference>
<dbReference type="PANTHER" id="PTHR43884">
    <property type="entry name" value="ACYL-COA DEHYDROGENASE"/>
    <property type="match status" value="1"/>
</dbReference>
<dbReference type="InterPro" id="IPR006091">
    <property type="entry name" value="Acyl-CoA_Oxase/DH_mid-dom"/>
</dbReference>
<dbReference type="SUPFAM" id="SSF56645">
    <property type="entry name" value="Acyl-CoA dehydrogenase NM domain-like"/>
    <property type="match status" value="1"/>
</dbReference>
<evidence type="ECO:0000313" key="11">
    <source>
        <dbReference type="Proteomes" id="UP000553442"/>
    </source>
</evidence>
<evidence type="ECO:0000256" key="2">
    <source>
        <dbReference type="ARBA" id="ARBA00009347"/>
    </source>
</evidence>
<dbReference type="InterPro" id="IPR046373">
    <property type="entry name" value="Acyl-CoA_Oxase/DH_mid-dom_sf"/>
</dbReference>
<accession>A0A7W5K4I0</accession>
<evidence type="ECO:0000256" key="4">
    <source>
        <dbReference type="ARBA" id="ARBA00022827"/>
    </source>
</evidence>
<sequence length="380" mass="41192">MDFSFSDEQQMLQDMLSRLVREHYGFEQRDQVRRSAPGFSEAFQAQLAELGVLAVPIDEAHGGMGGSGVENLVVMQELGRGLCLEPYLESQILGGGLVQALGSESQREALLPALAAGELLLAVASEEPRTHYRPEWTETRAERAGDGWRLTGRKSVVIGGQAAHRILVVARTAGEPGECDGLSLFLVDPAAEGVQRRAYPTMAGPWACDLTLEGVMLADDALLGAAGGAFEALGHQLGHAMAAQCAEALGSMQQACELTLDYLKTRQQFGKPIGRFQVLQHRMVDMTTELELATSMTILAACVADEPASQERSRQLIAAQHVVKRAAQFIAEQAIQLHGGIGMTWEYSLAHHARHLVMLGHRFGDDDRHLKAYADLLEAS</sequence>
<dbReference type="SUPFAM" id="SSF47203">
    <property type="entry name" value="Acyl-CoA dehydrogenase C-terminal domain-like"/>
    <property type="match status" value="1"/>
</dbReference>
<dbReference type="Pfam" id="PF02771">
    <property type="entry name" value="Acyl-CoA_dh_N"/>
    <property type="match status" value="1"/>
</dbReference>
<name>A0A7W5K4I0_9GAMM</name>
<dbReference type="InterPro" id="IPR009100">
    <property type="entry name" value="AcylCoA_DH/oxidase_NM_dom_sf"/>
</dbReference>
<dbReference type="PANTHER" id="PTHR43884:SF20">
    <property type="entry name" value="ACYL-COA DEHYDROGENASE FADE28"/>
    <property type="match status" value="1"/>
</dbReference>
<feature type="domain" description="Acyl-CoA dehydrogenase/oxidase N-terminal" evidence="9">
    <location>
        <begin position="6"/>
        <end position="118"/>
    </location>
</feature>
<keyword evidence="4 6" id="KW-0274">FAD</keyword>
<proteinExistence type="inferred from homology"/>
<dbReference type="Gene3D" id="2.40.110.10">
    <property type="entry name" value="Butyryl-CoA Dehydrogenase, subunit A, domain 2"/>
    <property type="match status" value="1"/>
</dbReference>
<comment type="similarity">
    <text evidence="2 6">Belongs to the acyl-CoA dehydrogenase family.</text>
</comment>
<dbReference type="Pfam" id="PF02770">
    <property type="entry name" value="Acyl-CoA_dh_M"/>
    <property type="match status" value="1"/>
</dbReference>
<dbReference type="AlphaFoldDB" id="A0A7W5K4I0"/>
<comment type="caution">
    <text evidence="10">The sequence shown here is derived from an EMBL/GenBank/DDBJ whole genome shotgun (WGS) entry which is preliminary data.</text>
</comment>
<dbReference type="Gene3D" id="1.20.140.10">
    <property type="entry name" value="Butyryl-CoA Dehydrogenase, subunit A, domain 3"/>
    <property type="match status" value="1"/>
</dbReference>